<feature type="domain" description="Pyruvate kinase barrel" evidence="14">
    <location>
        <begin position="5"/>
        <end position="324"/>
    </location>
</feature>
<evidence type="ECO:0000313" key="17">
    <source>
        <dbReference type="Proteomes" id="UP000035503"/>
    </source>
</evidence>
<evidence type="ECO:0000259" key="14">
    <source>
        <dbReference type="Pfam" id="PF00224"/>
    </source>
</evidence>
<dbReference type="FunFam" id="2.40.33.10:FF:000001">
    <property type="entry name" value="Pyruvate kinase"/>
    <property type="match status" value="1"/>
</dbReference>
<evidence type="ECO:0000313" key="16">
    <source>
        <dbReference type="EMBL" id="AKK20213.1"/>
    </source>
</evidence>
<protein>
    <recommendedName>
        <fullName evidence="3 12">Pyruvate kinase</fullName>
        <ecNumber evidence="3 12">2.7.1.40</ecNumber>
    </recommendedName>
</protein>
<comment type="similarity">
    <text evidence="2 13">Belongs to the pyruvate kinase family.</text>
</comment>
<evidence type="ECO:0000256" key="3">
    <source>
        <dbReference type="ARBA" id="ARBA00012142"/>
    </source>
</evidence>
<dbReference type="GO" id="GO:0005524">
    <property type="term" value="F:ATP binding"/>
    <property type="evidence" value="ECO:0007669"/>
    <property type="project" value="UniProtKB-KW"/>
</dbReference>
<dbReference type="Pfam" id="PF00224">
    <property type="entry name" value="PK"/>
    <property type="match status" value="1"/>
</dbReference>
<dbReference type="SUPFAM" id="SSF51621">
    <property type="entry name" value="Phosphoenolpyruvate/pyruvate domain"/>
    <property type="match status" value="1"/>
</dbReference>
<comment type="catalytic activity">
    <reaction evidence="13">
        <text>pyruvate + ATP = phosphoenolpyruvate + ADP + H(+)</text>
        <dbReference type="Rhea" id="RHEA:18157"/>
        <dbReference type="ChEBI" id="CHEBI:15361"/>
        <dbReference type="ChEBI" id="CHEBI:15378"/>
        <dbReference type="ChEBI" id="CHEBI:30616"/>
        <dbReference type="ChEBI" id="CHEBI:58702"/>
        <dbReference type="ChEBI" id="CHEBI:456216"/>
        <dbReference type="EC" id="2.7.1.40"/>
    </reaction>
</comment>
<dbReference type="NCBIfam" id="NF004491">
    <property type="entry name" value="PRK05826.1"/>
    <property type="match status" value="1"/>
</dbReference>
<comment type="pathway">
    <text evidence="1 13">Carbohydrate degradation; glycolysis; pyruvate from D-glyceraldehyde 3-phosphate: step 5/5.</text>
</comment>
<dbReference type="SUPFAM" id="SSF50800">
    <property type="entry name" value="PK beta-barrel domain-like"/>
    <property type="match status" value="1"/>
</dbReference>
<evidence type="ECO:0000256" key="1">
    <source>
        <dbReference type="ARBA" id="ARBA00004997"/>
    </source>
</evidence>
<dbReference type="InterPro" id="IPR040442">
    <property type="entry name" value="Pyrv_kinase-like_dom_sf"/>
</dbReference>
<evidence type="ECO:0000256" key="12">
    <source>
        <dbReference type="NCBIfam" id="TIGR01064"/>
    </source>
</evidence>
<dbReference type="RefSeq" id="WP_047264229.1">
    <property type="nucleotide sequence ID" value="NZ_CP004021.1"/>
</dbReference>
<dbReference type="EC" id="2.7.1.40" evidence="3 12"/>
<dbReference type="InterPro" id="IPR015813">
    <property type="entry name" value="Pyrv/PenolPyrv_kinase-like_dom"/>
</dbReference>
<evidence type="ECO:0000256" key="11">
    <source>
        <dbReference type="ARBA" id="ARBA00023317"/>
    </source>
</evidence>
<dbReference type="PATRIC" id="fig|1277257.4.peg.629"/>
<name>A0A0G3I6Q7_LIBAF</name>
<keyword evidence="7 13" id="KW-0418">Kinase</keyword>
<keyword evidence="17" id="KW-1185">Reference proteome</keyword>
<dbReference type="OrthoDB" id="9812123at2"/>
<sequence length="480" mass="52462">MPILRRIKIISTLGPSSFSADVISRLHEEGTDVFRINMSHTSHEKMRELIKKIRAVESKSQRPIGILIDLQGPKFRIGEFEGSRASLKEGQVFTLDNKNALGNSERVTFPYPETFESIKIGDRLLIDDGKVKLCVQERTSDYIRCKVIAGTAISDRKGISFPDTFLKTQALTQKDREDLHAALQTSEVDWIALSFIQSADDLVEIRNILSNKKIGLMSKIEKPRAIECAAEIIKLSDAVMVARGDLGVEMALELIPGIQKKLIRIARKLGKPVVIATQMLESMVTSPVPTRAEVSDVATAVFEEADAIMLSAETASGSYPVDSVKTMSLVASSAERDPSWQEMRSLCRIEPNKTGADVISSAARQIAETLRLSAIVCYTASGDTGLRAARERPKQEIIALSPVIQTARRLSLVWGIHCVVTEDASDLDDMVNRACRIVVEQGFGDPGDRIIISAGLPLGTPGSTNMLRIVYIGADGLSGT</sequence>
<dbReference type="AlphaFoldDB" id="A0A0G3I6Q7"/>
<dbReference type="NCBIfam" id="NF004978">
    <property type="entry name" value="PRK06354.1"/>
    <property type="match status" value="1"/>
</dbReference>
<evidence type="ECO:0000256" key="4">
    <source>
        <dbReference type="ARBA" id="ARBA00022679"/>
    </source>
</evidence>
<dbReference type="UniPathway" id="UPA00109">
    <property type="reaction ID" value="UER00188"/>
</dbReference>
<keyword evidence="8" id="KW-0067">ATP-binding</keyword>
<keyword evidence="9 13" id="KW-0460">Magnesium</keyword>
<dbReference type="InterPro" id="IPR001697">
    <property type="entry name" value="Pyr_Knase"/>
</dbReference>
<dbReference type="KEGG" id="lau:G293_02925"/>
<accession>A0A0G3I6Q7</accession>
<keyword evidence="6" id="KW-0547">Nucleotide-binding</keyword>
<dbReference type="InterPro" id="IPR015795">
    <property type="entry name" value="Pyrv_Knase_C"/>
</dbReference>
<evidence type="ECO:0000256" key="2">
    <source>
        <dbReference type="ARBA" id="ARBA00008663"/>
    </source>
</evidence>
<evidence type="ECO:0000256" key="10">
    <source>
        <dbReference type="ARBA" id="ARBA00023152"/>
    </source>
</evidence>
<dbReference type="STRING" id="1277257.G293_02925"/>
<dbReference type="InterPro" id="IPR015806">
    <property type="entry name" value="Pyrv_Knase_insert_dom_sf"/>
</dbReference>
<evidence type="ECO:0000256" key="8">
    <source>
        <dbReference type="ARBA" id="ARBA00022840"/>
    </source>
</evidence>
<evidence type="ECO:0000256" key="9">
    <source>
        <dbReference type="ARBA" id="ARBA00022842"/>
    </source>
</evidence>
<dbReference type="Gene3D" id="3.40.1380.20">
    <property type="entry name" value="Pyruvate kinase, C-terminal domain"/>
    <property type="match status" value="1"/>
</dbReference>
<evidence type="ECO:0000256" key="5">
    <source>
        <dbReference type="ARBA" id="ARBA00022723"/>
    </source>
</evidence>
<evidence type="ECO:0000256" key="6">
    <source>
        <dbReference type="ARBA" id="ARBA00022741"/>
    </source>
</evidence>
<dbReference type="Proteomes" id="UP000035503">
    <property type="component" value="Chromosome"/>
</dbReference>
<keyword evidence="11 16" id="KW-0670">Pyruvate</keyword>
<keyword evidence="10 13" id="KW-0324">Glycolysis</keyword>
<dbReference type="GO" id="GO:0030955">
    <property type="term" value="F:potassium ion binding"/>
    <property type="evidence" value="ECO:0007669"/>
    <property type="project" value="UniProtKB-UniRule"/>
</dbReference>
<dbReference type="Pfam" id="PF02887">
    <property type="entry name" value="PK_C"/>
    <property type="match status" value="1"/>
</dbReference>
<dbReference type="Gene3D" id="2.40.33.10">
    <property type="entry name" value="PK beta-barrel domain-like"/>
    <property type="match status" value="1"/>
</dbReference>
<dbReference type="EMBL" id="CP004021">
    <property type="protein sequence ID" value="AKK20213.1"/>
    <property type="molecule type" value="Genomic_DNA"/>
</dbReference>
<dbReference type="InterPro" id="IPR011037">
    <property type="entry name" value="Pyrv_Knase-like_insert_dom_sf"/>
</dbReference>
<dbReference type="GO" id="GO:0000287">
    <property type="term" value="F:magnesium ion binding"/>
    <property type="evidence" value="ECO:0007669"/>
    <property type="project" value="UniProtKB-UniRule"/>
</dbReference>
<dbReference type="SUPFAM" id="SSF52935">
    <property type="entry name" value="PK C-terminal domain-like"/>
    <property type="match status" value="1"/>
</dbReference>
<dbReference type="Gene3D" id="3.20.20.60">
    <property type="entry name" value="Phosphoenolpyruvate-binding domains"/>
    <property type="match status" value="1"/>
</dbReference>
<proteinExistence type="inferred from homology"/>
<feature type="domain" description="Pyruvate kinase C-terminal" evidence="15">
    <location>
        <begin position="358"/>
        <end position="470"/>
    </location>
</feature>
<dbReference type="GO" id="GO:0004743">
    <property type="term" value="F:pyruvate kinase activity"/>
    <property type="evidence" value="ECO:0007669"/>
    <property type="project" value="UniProtKB-UniRule"/>
</dbReference>
<keyword evidence="5" id="KW-0479">Metal-binding</keyword>
<evidence type="ECO:0000259" key="15">
    <source>
        <dbReference type="Pfam" id="PF02887"/>
    </source>
</evidence>
<keyword evidence="4 13" id="KW-0808">Transferase</keyword>
<evidence type="ECO:0000256" key="7">
    <source>
        <dbReference type="ARBA" id="ARBA00022777"/>
    </source>
</evidence>
<dbReference type="GO" id="GO:0016301">
    <property type="term" value="F:kinase activity"/>
    <property type="evidence" value="ECO:0007669"/>
    <property type="project" value="UniProtKB-KW"/>
</dbReference>
<dbReference type="InterPro" id="IPR036918">
    <property type="entry name" value="Pyrv_Knase_C_sf"/>
</dbReference>
<dbReference type="NCBIfam" id="NF004886">
    <property type="entry name" value="PRK06247.1"/>
    <property type="match status" value="1"/>
</dbReference>
<dbReference type="NCBIfam" id="TIGR01064">
    <property type="entry name" value="pyruv_kin"/>
    <property type="match status" value="1"/>
</dbReference>
<dbReference type="InterPro" id="IPR015793">
    <property type="entry name" value="Pyrv_Knase_brl"/>
</dbReference>
<dbReference type="PRINTS" id="PR01050">
    <property type="entry name" value="PYRUVTKNASE"/>
</dbReference>
<gene>
    <name evidence="16" type="ORF">G293_02925</name>
</gene>
<evidence type="ECO:0000256" key="13">
    <source>
        <dbReference type="RuleBase" id="RU000504"/>
    </source>
</evidence>
<reference evidence="16 17" key="1">
    <citation type="journal article" date="2015" name="Genome Announc.">
        <title>Complete Genome Sequence of 'Candidatus Liberibacter africanus,' a Bacterium Associated with Citrus Huanglongbing.</title>
        <authorList>
            <person name="Lin H."/>
            <person name="Pietersen G."/>
            <person name="Han C."/>
            <person name="Read D.A."/>
            <person name="Lou B."/>
            <person name="Gupta G."/>
            <person name="Civerolo E.L."/>
        </authorList>
    </citation>
    <scope>NUCLEOTIDE SEQUENCE [LARGE SCALE GENOMIC DNA]</scope>
    <source>
        <strain evidence="16 17">PTSAPSY</strain>
    </source>
</reference>
<dbReference type="PANTHER" id="PTHR11817">
    <property type="entry name" value="PYRUVATE KINASE"/>
    <property type="match status" value="1"/>
</dbReference>
<organism evidence="16 17">
    <name type="scientific">Candidatus Liberibacter africanus PTSAPSY</name>
    <dbReference type="NCBI Taxonomy" id="1277257"/>
    <lineage>
        <taxon>Bacteria</taxon>
        <taxon>Pseudomonadati</taxon>
        <taxon>Pseudomonadota</taxon>
        <taxon>Alphaproteobacteria</taxon>
        <taxon>Hyphomicrobiales</taxon>
        <taxon>Rhizobiaceae</taxon>
        <taxon>Liberibacter</taxon>
    </lineage>
</organism>